<dbReference type="Proteomes" id="UP001497516">
    <property type="component" value="Chromosome 2"/>
</dbReference>
<dbReference type="EMBL" id="OZ034815">
    <property type="protein sequence ID" value="CAL1371338.1"/>
    <property type="molecule type" value="Genomic_DNA"/>
</dbReference>
<evidence type="ECO:0000313" key="3">
    <source>
        <dbReference type="Proteomes" id="UP001497516"/>
    </source>
</evidence>
<reference evidence="2 3" key="1">
    <citation type="submission" date="2024-04" db="EMBL/GenBank/DDBJ databases">
        <authorList>
            <person name="Fracassetti M."/>
        </authorList>
    </citation>
    <scope>NUCLEOTIDE SEQUENCE [LARGE SCALE GENOMIC DNA]</scope>
</reference>
<evidence type="ECO:0000256" key="1">
    <source>
        <dbReference type="SAM" id="MobiDB-lite"/>
    </source>
</evidence>
<organism evidence="2 3">
    <name type="scientific">Linum trigynum</name>
    <dbReference type="NCBI Taxonomy" id="586398"/>
    <lineage>
        <taxon>Eukaryota</taxon>
        <taxon>Viridiplantae</taxon>
        <taxon>Streptophyta</taxon>
        <taxon>Embryophyta</taxon>
        <taxon>Tracheophyta</taxon>
        <taxon>Spermatophyta</taxon>
        <taxon>Magnoliopsida</taxon>
        <taxon>eudicotyledons</taxon>
        <taxon>Gunneridae</taxon>
        <taxon>Pentapetalae</taxon>
        <taxon>rosids</taxon>
        <taxon>fabids</taxon>
        <taxon>Malpighiales</taxon>
        <taxon>Linaceae</taxon>
        <taxon>Linum</taxon>
    </lineage>
</organism>
<feature type="compositionally biased region" description="Acidic residues" evidence="1">
    <location>
        <begin position="198"/>
        <end position="222"/>
    </location>
</feature>
<accession>A0AAV2DDS5</accession>
<keyword evidence="3" id="KW-1185">Reference proteome</keyword>
<evidence type="ECO:0008006" key="4">
    <source>
        <dbReference type="Google" id="ProtNLM"/>
    </source>
</evidence>
<evidence type="ECO:0000313" key="2">
    <source>
        <dbReference type="EMBL" id="CAL1371338.1"/>
    </source>
</evidence>
<dbReference type="Pfam" id="PF03004">
    <property type="entry name" value="Transposase_24"/>
    <property type="match status" value="1"/>
</dbReference>
<protein>
    <recommendedName>
        <fullName evidence="4">Transposase, Ptta/En/Spm, plant</fullName>
    </recommendedName>
</protein>
<name>A0AAV2DDS5_9ROSI</name>
<dbReference type="AlphaFoldDB" id="A0AAV2DDS5"/>
<dbReference type="InterPro" id="IPR004252">
    <property type="entry name" value="Probable_transposase_24"/>
</dbReference>
<gene>
    <name evidence="2" type="ORF">LTRI10_LOCUS13410</name>
</gene>
<sequence length="222" mass="25538">MYEFRNRVFNQYHTLAERINNPPSKIPAHIWRDMVNKWRDLNWKSTSDKNKANREKSKLTATGGSVPMAKFMLDQIKKTGKEPDPIETFKKFHVKKGNGGFTTPKPHTIHVELKNKEAKKLRQEEEVNQFAIYGEGCSKRCEDDRREEKAKNDEMVRMLKEEIVLVKNGVPQIVEDTFKRLGVTLPESSSAGDKGVNDEDEDGDEEVNDEDVDDTDNENNSP</sequence>
<feature type="region of interest" description="Disordered" evidence="1">
    <location>
        <begin position="181"/>
        <end position="222"/>
    </location>
</feature>
<proteinExistence type="predicted"/>